<dbReference type="EMBL" id="JAEMHK010000010">
    <property type="protein sequence ID" value="MBJ6801180.1"/>
    <property type="molecule type" value="Genomic_DNA"/>
</dbReference>
<dbReference type="PANTHER" id="PTHR11929">
    <property type="entry name" value="ALPHA- 1,3 -FUCOSYLTRANSFERASE"/>
    <property type="match status" value="1"/>
</dbReference>
<dbReference type="Gene3D" id="3.40.50.11660">
    <property type="entry name" value="Glycosyl transferase family 10, C-terminal domain"/>
    <property type="match status" value="1"/>
</dbReference>
<proteinExistence type="inferred from homology"/>
<reference evidence="5 6" key="1">
    <citation type="submission" date="2020-12" db="EMBL/GenBank/DDBJ databases">
        <title>Geomonas sp. Red259, isolated from paddy soil.</title>
        <authorList>
            <person name="Xu Z."/>
            <person name="Zhang Z."/>
            <person name="Masuda Y."/>
            <person name="Itoh H."/>
            <person name="Senoo K."/>
        </authorList>
    </citation>
    <scope>NUCLEOTIDE SEQUENCE [LARGE SCALE GENOMIC DNA]</scope>
    <source>
        <strain evidence="5 6">Red259</strain>
    </source>
</reference>
<dbReference type="Proteomes" id="UP000641025">
    <property type="component" value="Unassembled WGS sequence"/>
</dbReference>
<keyword evidence="2" id="KW-0328">Glycosyltransferase</keyword>
<comment type="similarity">
    <text evidence="1">Belongs to the glycosyltransferase 10 family.</text>
</comment>
<gene>
    <name evidence="5" type="ORF">JFN90_13685</name>
</gene>
<evidence type="ECO:0000259" key="4">
    <source>
        <dbReference type="Pfam" id="PF00852"/>
    </source>
</evidence>
<protein>
    <recommendedName>
        <fullName evidence="4">Fucosyltransferase C-terminal domain-containing protein</fullName>
    </recommendedName>
</protein>
<evidence type="ECO:0000256" key="2">
    <source>
        <dbReference type="ARBA" id="ARBA00022676"/>
    </source>
</evidence>
<name>A0ABS0YT69_9BACT</name>
<comment type="caution">
    <text evidence="5">The sequence shown here is derived from an EMBL/GenBank/DDBJ whole genome shotgun (WGS) entry which is preliminary data.</text>
</comment>
<evidence type="ECO:0000256" key="3">
    <source>
        <dbReference type="ARBA" id="ARBA00022679"/>
    </source>
</evidence>
<sequence>MARRLARIAWGRYLHKPHEERRILEGLLRQTPGAQGIWGEVEFTIERVDSCDFLLIADQPSADIEVTVPPGNVWSFTIEPPNEYFRHLHAAERSIARCYTSDPEPASANAVQTFVPINWHIGKSYDELVAAPCPDKLKRTCFITSNSTHFQGHKDRVNFLKALAGVIPFHLFGRGYADFTCKGDVLAPYKNTIVVENFSNSLYWSEKLADAFLGYCLPIYFGCNRVAEYFPRDSFLEIDIHSESVFEELASLDLDRLWQQRYEAIRQARSRVLYEYNFFSFFAHQILMSEVGRPERITIPASAAGNL</sequence>
<keyword evidence="3" id="KW-0808">Transferase</keyword>
<organism evidence="5 6">
    <name type="scientific">Geomonas propionica</name>
    <dbReference type="NCBI Taxonomy" id="2798582"/>
    <lineage>
        <taxon>Bacteria</taxon>
        <taxon>Pseudomonadati</taxon>
        <taxon>Thermodesulfobacteriota</taxon>
        <taxon>Desulfuromonadia</taxon>
        <taxon>Geobacterales</taxon>
        <taxon>Geobacteraceae</taxon>
        <taxon>Geomonas</taxon>
    </lineage>
</organism>
<dbReference type="PANTHER" id="PTHR11929:SF194">
    <property type="entry name" value="ALPHA-(1,3)-FUCOSYLTRANSFERASE 10"/>
    <property type="match status" value="1"/>
</dbReference>
<accession>A0ABS0YT69</accession>
<dbReference type="RefSeq" id="WP_199395681.1">
    <property type="nucleotide sequence ID" value="NZ_JAEMHK010000010.1"/>
</dbReference>
<evidence type="ECO:0000313" key="5">
    <source>
        <dbReference type="EMBL" id="MBJ6801180.1"/>
    </source>
</evidence>
<dbReference type="SUPFAM" id="SSF53756">
    <property type="entry name" value="UDP-Glycosyltransferase/glycogen phosphorylase"/>
    <property type="match status" value="1"/>
</dbReference>
<evidence type="ECO:0000256" key="1">
    <source>
        <dbReference type="ARBA" id="ARBA00008919"/>
    </source>
</evidence>
<keyword evidence="6" id="KW-1185">Reference proteome</keyword>
<dbReference type="InterPro" id="IPR001503">
    <property type="entry name" value="Glyco_trans_10"/>
</dbReference>
<dbReference type="InterPro" id="IPR055270">
    <property type="entry name" value="Glyco_tran_10_C"/>
</dbReference>
<dbReference type="Pfam" id="PF00852">
    <property type="entry name" value="Glyco_transf_10"/>
    <property type="match status" value="1"/>
</dbReference>
<evidence type="ECO:0000313" key="6">
    <source>
        <dbReference type="Proteomes" id="UP000641025"/>
    </source>
</evidence>
<dbReference type="InterPro" id="IPR038577">
    <property type="entry name" value="GT10-like_C_sf"/>
</dbReference>
<feature type="domain" description="Fucosyltransferase C-terminal" evidence="4">
    <location>
        <begin position="136"/>
        <end position="262"/>
    </location>
</feature>